<dbReference type="AlphaFoldDB" id="A0A7L6N1T6"/>
<dbReference type="FunFam" id="3.30.70.270:FF:000001">
    <property type="entry name" value="Diguanylate cyclase domain protein"/>
    <property type="match status" value="1"/>
</dbReference>
<dbReference type="Proteomes" id="UP000512167">
    <property type="component" value="Chromosome"/>
</dbReference>
<evidence type="ECO:0000313" key="3">
    <source>
        <dbReference type="EMBL" id="QLY40133.1"/>
    </source>
</evidence>
<dbReference type="Pfam" id="PF00990">
    <property type="entry name" value="GGDEF"/>
    <property type="match status" value="1"/>
</dbReference>
<dbReference type="GO" id="GO:0005886">
    <property type="term" value="C:plasma membrane"/>
    <property type="evidence" value="ECO:0007669"/>
    <property type="project" value="TreeGrafter"/>
</dbReference>
<reference evidence="3 4" key="1">
    <citation type="submission" date="2020-04" db="EMBL/GenBank/DDBJ databases">
        <authorList>
            <person name="Zheng R.K."/>
            <person name="Sun C.M."/>
        </authorList>
    </citation>
    <scope>NUCLEOTIDE SEQUENCE [LARGE SCALE GENOMIC DNA]</scope>
    <source>
        <strain evidence="4">zrk29</strain>
    </source>
</reference>
<accession>A0A7L6N1T6</accession>
<dbReference type="CDD" id="cd01949">
    <property type="entry name" value="GGDEF"/>
    <property type="match status" value="1"/>
</dbReference>
<evidence type="ECO:0000259" key="2">
    <source>
        <dbReference type="PROSITE" id="PS50887"/>
    </source>
</evidence>
<dbReference type="SUPFAM" id="SSF55073">
    <property type="entry name" value="Nucleotide cyclase"/>
    <property type="match status" value="1"/>
</dbReference>
<sequence>MNKYESWSKNDLIEHIEHLNQRLDDLLKKENYKFFVEFPWAGNLGQWYWYIKENKVIFNDRKVLALGYDPKDVGQVGFEFFTDKIHANDYERVMESMRNHMYGLSPAYEVEYRIKHKKGHYVWYYDRGTVTKRSDDGKPLLLQGIVFDITESKKIEEKLRYLSERDSLTNVYNRRTMNMKLEEMIEVHNNYDQSFSLIMFDIDHFKKVNDQFGHLVGDDVLRRLTELIINDKRTDDIVCRYGGEEFFLLLPDTNLQGAIIVAKRLHKMIQKMFIPKVESITVSMGLIEHNKGESIDQAIKRVDDLMYLAKSSGRNTIKY</sequence>
<dbReference type="InterPro" id="IPR000160">
    <property type="entry name" value="GGDEF_dom"/>
</dbReference>
<dbReference type="KEGG" id="tbk:HF295_04345"/>
<dbReference type="InterPro" id="IPR000700">
    <property type="entry name" value="PAS-assoc_C"/>
</dbReference>
<dbReference type="GO" id="GO:0052621">
    <property type="term" value="F:diguanylate cyclase activity"/>
    <property type="evidence" value="ECO:0007669"/>
    <property type="project" value="TreeGrafter"/>
</dbReference>
<keyword evidence="4" id="KW-1185">Reference proteome</keyword>
<dbReference type="PROSITE" id="PS50113">
    <property type="entry name" value="PAC"/>
    <property type="match status" value="1"/>
</dbReference>
<dbReference type="Gene3D" id="3.30.70.270">
    <property type="match status" value="1"/>
</dbReference>
<dbReference type="RefSeq" id="WP_312030956.1">
    <property type="nucleotide sequence ID" value="NZ_CP051151.1"/>
</dbReference>
<dbReference type="PROSITE" id="PS50887">
    <property type="entry name" value="GGDEF"/>
    <property type="match status" value="1"/>
</dbReference>
<dbReference type="NCBIfam" id="TIGR00254">
    <property type="entry name" value="GGDEF"/>
    <property type="match status" value="1"/>
</dbReference>
<dbReference type="Gene3D" id="3.30.450.20">
    <property type="entry name" value="PAS domain"/>
    <property type="match status" value="1"/>
</dbReference>
<dbReference type="SUPFAM" id="SSF55785">
    <property type="entry name" value="PYP-like sensor domain (PAS domain)"/>
    <property type="match status" value="1"/>
</dbReference>
<dbReference type="SMART" id="SM00086">
    <property type="entry name" value="PAC"/>
    <property type="match status" value="1"/>
</dbReference>
<evidence type="ECO:0000259" key="1">
    <source>
        <dbReference type="PROSITE" id="PS50113"/>
    </source>
</evidence>
<protein>
    <submittedName>
        <fullName evidence="3">Sensor domain-containing diguanylate cyclase</fullName>
    </submittedName>
</protein>
<dbReference type="InterPro" id="IPR035965">
    <property type="entry name" value="PAS-like_dom_sf"/>
</dbReference>
<dbReference type="Pfam" id="PF08447">
    <property type="entry name" value="PAS_3"/>
    <property type="match status" value="1"/>
</dbReference>
<dbReference type="InterPro" id="IPR000014">
    <property type="entry name" value="PAS"/>
</dbReference>
<dbReference type="InterPro" id="IPR043128">
    <property type="entry name" value="Rev_trsase/Diguanyl_cyclase"/>
</dbReference>
<dbReference type="NCBIfam" id="TIGR00229">
    <property type="entry name" value="sensory_box"/>
    <property type="match status" value="1"/>
</dbReference>
<dbReference type="CDD" id="cd00130">
    <property type="entry name" value="PAS"/>
    <property type="match status" value="1"/>
</dbReference>
<name>A0A7L6N1T6_9MOLU</name>
<organism evidence="3 4">
    <name type="scientific">Hujiaoplasma nucleasis</name>
    <dbReference type="NCBI Taxonomy" id="2725268"/>
    <lineage>
        <taxon>Bacteria</taxon>
        <taxon>Bacillati</taxon>
        <taxon>Mycoplasmatota</taxon>
        <taxon>Mollicutes</taxon>
        <taxon>Candidatus Izemoplasmatales</taxon>
        <taxon>Hujiaoplasmataceae</taxon>
        <taxon>Hujiaoplasma</taxon>
    </lineage>
</organism>
<dbReference type="InterPro" id="IPR013655">
    <property type="entry name" value="PAS_fold_3"/>
</dbReference>
<evidence type="ECO:0000313" key="4">
    <source>
        <dbReference type="Proteomes" id="UP000512167"/>
    </source>
</evidence>
<feature type="domain" description="PAC" evidence="1">
    <location>
        <begin position="108"/>
        <end position="161"/>
    </location>
</feature>
<proteinExistence type="predicted"/>
<dbReference type="InterPro" id="IPR050469">
    <property type="entry name" value="Diguanylate_Cyclase"/>
</dbReference>
<dbReference type="InterPro" id="IPR029787">
    <property type="entry name" value="Nucleotide_cyclase"/>
</dbReference>
<dbReference type="InterPro" id="IPR001610">
    <property type="entry name" value="PAC"/>
</dbReference>
<dbReference type="PANTHER" id="PTHR45138">
    <property type="entry name" value="REGULATORY COMPONENTS OF SENSORY TRANSDUCTION SYSTEM"/>
    <property type="match status" value="1"/>
</dbReference>
<dbReference type="PANTHER" id="PTHR45138:SF9">
    <property type="entry name" value="DIGUANYLATE CYCLASE DGCM-RELATED"/>
    <property type="match status" value="1"/>
</dbReference>
<gene>
    <name evidence="3" type="ORF">HF295_04345</name>
</gene>
<feature type="domain" description="GGDEF" evidence="2">
    <location>
        <begin position="193"/>
        <end position="319"/>
    </location>
</feature>
<dbReference type="SMART" id="SM00267">
    <property type="entry name" value="GGDEF"/>
    <property type="match status" value="1"/>
</dbReference>
<dbReference type="GO" id="GO:1902201">
    <property type="term" value="P:negative regulation of bacterial-type flagellum-dependent cell motility"/>
    <property type="evidence" value="ECO:0007669"/>
    <property type="project" value="TreeGrafter"/>
</dbReference>
<dbReference type="EMBL" id="CP051151">
    <property type="protein sequence ID" value="QLY40133.1"/>
    <property type="molecule type" value="Genomic_DNA"/>
</dbReference>
<dbReference type="GO" id="GO:0043709">
    <property type="term" value="P:cell adhesion involved in single-species biofilm formation"/>
    <property type="evidence" value="ECO:0007669"/>
    <property type="project" value="TreeGrafter"/>
</dbReference>